<feature type="transmembrane region" description="Helical" evidence="1">
    <location>
        <begin position="136"/>
        <end position="157"/>
    </location>
</feature>
<reference evidence="2 3" key="1">
    <citation type="submission" date="2017-05" db="EMBL/GenBank/DDBJ databases">
        <title>Functional genome analysis of Paenibacillus pasadenensis strain R16: insights on endophytic life style and antifungal activity.</title>
        <authorList>
            <person name="Passera A."/>
            <person name="Marcolungo L."/>
            <person name="Casati P."/>
            <person name="Brasca M."/>
            <person name="Quaglino F."/>
            <person name="Delledonne M."/>
        </authorList>
    </citation>
    <scope>NUCLEOTIDE SEQUENCE [LARGE SCALE GENOMIC DNA]</scope>
    <source>
        <strain evidence="2 3">R16</strain>
    </source>
</reference>
<gene>
    <name evidence="2" type="ORF">B8V81_2012</name>
</gene>
<feature type="transmembrane region" description="Helical" evidence="1">
    <location>
        <begin position="169"/>
        <end position="192"/>
    </location>
</feature>
<comment type="caution">
    <text evidence="2">The sequence shown here is derived from an EMBL/GenBank/DDBJ whole genome shotgun (WGS) entry which is preliminary data.</text>
</comment>
<keyword evidence="1" id="KW-0472">Membrane</keyword>
<sequence length="235" mass="26090">MNRGLKSILTMYRRDKFNWLLLPWLILLSSFTVNLVVAFSVNRGGGEQSFTTGGLLSIIIYMFIVGMISVYWTFNFALSLCISRRDYFTGSGIAFLAMSAFHGALLTVATSIEQAIGGWFGMHFFVIPYTTDGPFWQTFAVYFTALLFAGYGGFVSGSLSRRYGKRGNFLLYGGAFILGGAFTTIASLRGWWVPIFDWISGLQISLQGVCLLLLALAVLFATLSWLMLRRSSARA</sequence>
<feature type="transmembrane region" description="Helical" evidence="1">
    <location>
        <begin position="93"/>
        <end position="116"/>
    </location>
</feature>
<accession>A0A2N5MZR8</accession>
<keyword evidence="3" id="KW-1185">Reference proteome</keyword>
<protein>
    <submittedName>
        <fullName evidence="2">Putative ABC transporter permease</fullName>
    </submittedName>
</protein>
<evidence type="ECO:0000313" key="3">
    <source>
        <dbReference type="Proteomes" id="UP000234789"/>
    </source>
</evidence>
<dbReference type="RefSeq" id="WP_101808281.1">
    <property type="nucleotide sequence ID" value="NZ_NFEZ01000004.1"/>
</dbReference>
<keyword evidence="1" id="KW-0812">Transmembrane</keyword>
<feature type="transmembrane region" description="Helical" evidence="1">
    <location>
        <begin position="54"/>
        <end position="81"/>
    </location>
</feature>
<dbReference type="AlphaFoldDB" id="A0A2N5MZR8"/>
<name>A0A2N5MZR8_9BACL</name>
<dbReference type="EMBL" id="NFEZ01000004">
    <property type="protein sequence ID" value="PLT43581.1"/>
    <property type="molecule type" value="Genomic_DNA"/>
</dbReference>
<proteinExistence type="predicted"/>
<dbReference type="Proteomes" id="UP000234789">
    <property type="component" value="Unassembled WGS sequence"/>
</dbReference>
<feature type="transmembrane region" description="Helical" evidence="1">
    <location>
        <begin position="204"/>
        <end position="228"/>
    </location>
</feature>
<organism evidence="2 3">
    <name type="scientific">Paenibacillus pasadenensis</name>
    <dbReference type="NCBI Taxonomy" id="217090"/>
    <lineage>
        <taxon>Bacteria</taxon>
        <taxon>Bacillati</taxon>
        <taxon>Bacillota</taxon>
        <taxon>Bacilli</taxon>
        <taxon>Bacillales</taxon>
        <taxon>Paenibacillaceae</taxon>
        <taxon>Paenibacillus</taxon>
    </lineage>
</organism>
<keyword evidence="1" id="KW-1133">Transmembrane helix</keyword>
<evidence type="ECO:0000313" key="2">
    <source>
        <dbReference type="EMBL" id="PLT43581.1"/>
    </source>
</evidence>
<evidence type="ECO:0000256" key="1">
    <source>
        <dbReference type="SAM" id="Phobius"/>
    </source>
</evidence>